<dbReference type="EMBL" id="BK032845">
    <property type="protein sequence ID" value="DAF63875.1"/>
    <property type="molecule type" value="Genomic_DNA"/>
</dbReference>
<proteinExistence type="predicted"/>
<evidence type="ECO:0000256" key="1">
    <source>
        <dbReference type="SAM" id="Phobius"/>
    </source>
</evidence>
<keyword evidence="1" id="KW-0472">Membrane</keyword>
<feature type="transmembrane region" description="Helical" evidence="1">
    <location>
        <begin position="292"/>
        <end position="316"/>
    </location>
</feature>
<keyword evidence="1" id="KW-1133">Transmembrane helix</keyword>
<protein>
    <submittedName>
        <fullName evidence="2">Tail tape measure</fullName>
    </submittedName>
</protein>
<feature type="transmembrane region" description="Helical" evidence="1">
    <location>
        <begin position="336"/>
        <end position="359"/>
    </location>
</feature>
<name>A0A8S5TLE3_9CAUD</name>
<accession>A0A8S5TLE3</accession>
<evidence type="ECO:0000313" key="2">
    <source>
        <dbReference type="EMBL" id="DAF63875.1"/>
    </source>
</evidence>
<reference evidence="2" key="1">
    <citation type="journal article" date="2021" name="Proc. Natl. Acad. Sci. U.S.A.">
        <title>A Catalog of Tens of Thousands of Viruses from Human Metagenomes Reveals Hidden Associations with Chronic Diseases.</title>
        <authorList>
            <person name="Tisza M.J."/>
            <person name="Buck C.B."/>
        </authorList>
    </citation>
    <scope>NUCLEOTIDE SEQUENCE</scope>
    <source>
        <strain evidence="2">Ctgn638</strain>
    </source>
</reference>
<sequence length="487" mass="51779">MSKTVGLILKLEDKCSPQLNNIAKNLNISDKEAKKLNGQVTKLAKAMKDDLAKVGKAVAVGLGAMTATTAALVNKSVEAGDRIDKMSQKMQMSRKTFQELDYVFSQNGANIEVMQVGMTKLTKVVEGVRTGAKGNIATFQALGISIKDTSGNMKSTETIMFEALGKLQKMPEGAKKSALALSLFGKSASELAPLLNDNAKGVDELRKRFNDLGMGMSDAQIDSAVKFKDTMDSIQRSFAGLGNQIGADLLPTIQQVADVITDNMPKIKSTVTPVLTSVCNVLKFVIENFRGLISISTAVVSGFVAFKVISNVVALYKALTIAINGAKTATAVLNAVMASNPIGLIAVGIGSLIGLLTYLELKFKLVTKSVQKFKEVAKNIGSYVVERVERGNSSKNISSKPDKPINKYASGTLYAHGGKAVINEKGAELVELPEGSKVMTANATKQIMNGGNCTINLNIAGNVIGNNEFIRQISNTLGRQLVTAMSC</sequence>
<organism evidence="2">
    <name type="scientific">Siphoviridae sp. ctgn638</name>
    <dbReference type="NCBI Taxonomy" id="2827913"/>
    <lineage>
        <taxon>Viruses</taxon>
        <taxon>Duplodnaviria</taxon>
        <taxon>Heunggongvirae</taxon>
        <taxon>Uroviricota</taxon>
        <taxon>Caudoviricetes</taxon>
    </lineage>
</organism>
<keyword evidence="1" id="KW-0812">Transmembrane</keyword>